<dbReference type="RefSeq" id="WP_144388481.1">
    <property type="nucleotide sequence ID" value="NZ_CANNCB010000011.1"/>
</dbReference>
<dbReference type="InterPro" id="IPR007730">
    <property type="entry name" value="SPOR-like_dom"/>
</dbReference>
<keyword evidence="3" id="KW-0131">Cell cycle</keyword>
<proteinExistence type="predicted"/>
<dbReference type="PROSITE" id="PS51257">
    <property type="entry name" value="PROKAR_LIPOPROTEIN"/>
    <property type="match status" value="1"/>
</dbReference>
<keyword evidence="3" id="KW-0132">Cell division</keyword>
<organism evidence="3 4">
    <name type="scientific">Vibrio algivorus</name>
    <dbReference type="NCBI Taxonomy" id="1667024"/>
    <lineage>
        <taxon>Bacteria</taxon>
        <taxon>Pseudomonadati</taxon>
        <taxon>Pseudomonadota</taxon>
        <taxon>Gammaproteobacteria</taxon>
        <taxon>Vibrionales</taxon>
        <taxon>Vibrionaceae</taxon>
        <taxon>Vibrio</taxon>
    </lineage>
</organism>
<evidence type="ECO:0000313" key="4">
    <source>
        <dbReference type="Proteomes" id="UP000319828"/>
    </source>
</evidence>
<gene>
    <name evidence="3" type="ORF">FOF44_11605</name>
</gene>
<dbReference type="PROSITE" id="PS51724">
    <property type="entry name" value="SPOR"/>
    <property type="match status" value="1"/>
</dbReference>
<dbReference type="GO" id="GO:0042834">
    <property type="term" value="F:peptidoglycan binding"/>
    <property type="evidence" value="ECO:0007669"/>
    <property type="project" value="InterPro"/>
</dbReference>
<evidence type="ECO:0000259" key="2">
    <source>
        <dbReference type="PROSITE" id="PS51724"/>
    </source>
</evidence>
<feature type="domain" description="SPOR" evidence="2">
    <location>
        <begin position="41"/>
        <end position="119"/>
    </location>
</feature>
<dbReference type="SUPFAM" id="SSF110997">
    <property type="entry name" value="Sporulation related repeat"/>
    <property type="match status" value="1"/>
</dbReference>
<dbReference type="Gene3D" id="3.30.70.1070">
    <property type="entry name" value="Sporulation related repeat"/>
    <property type="match status" value="1"/>
</dbReference>
<sequence>MKKFLSLATIVLLSGCSMPNSQNVSPEQCVGVMTSKDAYGYLNPHHFTMQVLALTQEKDVRNYIQKIDSKHPVWVNWKNSGGSRWYTVTVGDFTTKQEALNAIGSLPSNVKQSAPFVMSFSEMQSKQETSAVRMR</sequence>
<accession>A0A557P4Y0</accession>
<name>A0A557P4Y0_9VIBR</name>
<feature type="signal peptide" evidence="1">
    <location>
        <begin position="1"/>
        <end position="19"/>
    </location>
</feature>
<dbReference type="Proteomes" id="UP000319828">
    <property type="component" value="Unassembled WGS sequence"/>
</dbReference>
<dbReference type="Pfam" id="PF05036">
    <property type="entry name" value="SPOR"/>
    <property type="match status" value="1"/>
</dbReference>
<feature type="chain" id="PRO_5021895902" evidence="1">
    <location>
        <begin position="20"/>
        <end position="135"/>
    </location>
</feature>
<reference evidence="3 4" key="1">
    <citation type="submission" date="2019-07" db="EMBL/GenBank/DDBJ databases">
        <title>The draft genome sequence of Vibrio algivorus M1486.</title>
        <authorList>
            <person name="Meng X."/>
        </authorList>
    </citation>
    <scope>NUCLEOTIDE SEQUENCE [LARGE SCALE GENOMIC DNA]</scope>
    <source>
        <strain evidence="3 4">M1486</strain>
    </source>
</reference>
<keyword evidence="1" id="KW-0732">Signal</keyword>
<evidence type="ECO:0000313" key="3">
    <source>
        <dbReference type="EMBL" id="TVO35725.1"/>
    </source>
</evidence>
<dbReference type="EMBL" id="VMKJ01000023">
    <property type="protein sequence ID" value="TVO35725.1"/>
    <property type="molecule type" value="Genomic_DNA"/>
</dbReference>
<dbReference type="InterPro" id="IPR036680">
    <property type="entry name" value="SPOR-like_sf"/>
</dbReference>
<comment type="caution">
    <text evidence="3">The sequence shown here is derived from an EMBL/GenBank/DDBJ whole genome shotgun (WGS) entry which is preliminary data.</text>
</comment>
<protein>
    <submittedName>
        <fullName evidence="3">Cell division protein DamX</fullName>
    </submittedName>
</protein>
<dbReference type="GO" id="GO:0051301">
    <property type="term" value="P:cell division"/>
    <property type="evidence" value="ECO:0007669"/>
    <property type="project" value="UniProtKB-KW"/>
</dbReference>
<dbReference type="AlphaFoldDB" id="A0A557P4Y0"/>
<evidence type="ECO:0000256" key="1">
    <source>
        <dbReference type="SAM" id="SignalP"/>
    </source>
</evidence>
<dbReference type="OrthoDB" id="6189127at2"/>